<evidence type="ECO:0000313" key="2">
    <source>
        <dbReference type="EMBL" id="QPQ54861.1"/>
    </source>
</evidence>
<gene>
    <name evidence="2" type="ORF">IC614_11160</name>
</gene>
<feature type="transmembrane region" description="Helical" evidence="1">
    <location>
        <begin position="155"/>
        <end position="179"/>
    </location>
</feature>
<keyword evidence="1" id="KW-0812">Transmembrane</keyword>
<protein>
    <submittedName>
        <fullName evidence="2">Uncharacterized protein</fullName>
    </submittedName>
</protein>
<feature type="transmembrane region" description="Helical" evidence="1">
    <location>
        <begin position="5"/>
        <end position="25"/>
    </location>
</feature>
<keyword evidence="1" id="KW-1133">Transmembrane helix</keyword>
<feature type="transmembrane region" description="Helical" evidence="1">
    <location>
        <begin position="94"/>
        <end position="116"/>
    </location>
</feature>
<dbReference type="KEGG" id="sflv:IC614_11160"/>
<organism evidence="2 3">
    <name type="scientific">Allosphingosinicella flava</name>
    <dbReference type="NCBI Taxonomy" id="2771430"/>
    <lineage>
        <taxon>Bacteria</taxon>
        <taxon>Pseudomonadati</taxon>
        <taxon>Pseudomonadota</taxon>
        <taxon>Alphaproteobacteria</taxon>
        <taxon>Sphingomonadales</taxon>
        <taxon>Sphingomonadaceae</taxon>
        <taxon>Allosphingosinicella</taxon>
    </lineage>
</organism>
<accession>A0A7T2GJ96</accession>
<evidence type="ECO:0000313" key="3">
    <source>
        <dbReference type="Proteomes" id="UP000594873"/>
    </source>
</evidence>
<proteinExistence type="predicted"/>
<dbReference type="RefSeq" id="WP_200971537.1">
    <property type="nucleotide sequence ID" value="NZ_CP065592.1"/>
</dbReference>
<feature type="transmembrane region" description="Helical" evidence="1">
    <location>
        <begin position="128"/>
        <end position="149"/>
    </location>
</feature>
<dbReference type="AlphaFoldDB" id="A0A7T2GJ96"/>
<name>A0A7T2GJ96_9SPHN</name>
<keyword evidence="1" id="KW-0472">Membrane</keyword>
<dbReference type="EMBL" id="CP065592">
    <property type="protein sequence ID" value="QPQ54861.1"/>
    <property type="molecule type" value="Genomic_DNA"/>
</dbReference>
<evidence type="ECO:0000256" key="1">
    <source>
        <dbReference type="SAM" id="Phobius"/>
    </source>
</evidence>
<keyword evidence="3" id="KW-1185">Reference proteome</keyword>
<sequence>MPRIILGSLAAAIAMFIVGFIFYATPLVRFSYATLGNTQAATVQQALAANLPKTGTYFVPNPDESSEQTVMYGQGPIATIHYNRGGFAAMDTGALVGGLVLNFIVALLIGSALIGIDARVPDFASRARLVLIFSLAASALMHLGGPLFYHHDWPHAIYAFIADAATLAVAGLVIARWFLPRGVKP</sequence>
<dbReference type="Proteomes" id="UP000594873">
    <property type="component" value="Chromosome"/>
</dbReference>
<reference evidence="2 3" key="1">
    <citation type="submission" date="2020-11" db="EMBL/GenBank/DDBJ databases">
        <title>Genome seq and assembly of Sphingosinicella sp.</title>
        <authorList>
            <person name="Chhetri G."/>
        </authorList>
    </citation>
    <scope>NUCLEOTIDE SEQUENCE [LARGE SCALE GENOMIC DNA]</scope>
    <source>
        <strain evidence="2 3">UDD2</strain>
    </source>
</reference>